<comment type="similarity">
    <text evidence="2">Belongs to the fatty acid desaturase type 1 family. AlkB subfamily.</text>
</comment>
<evidence type="ECO:0000256" key="11">
    <source>
        <dbReference type="ARBA" id="ARBA00023136"/>
    </source>
</evidence>
<keyword evidence="10 14" id="KW-0503">Monooxygenase</keyword>
<evidence type="ECO:0000256" key="3">
    <source>
        <dbReference type="ARBA" id="ARBA00022475"/>
    </source>
</evidence>
<evidence type="ECO:0000256" key="5">
    <source>
        <dbReference type="ARBA" id="ARBA00022692"/>
    </source>
</evidence>
<evidence type="ECO:0000256" key="9">
    <source>
        <dbReference type="ARBA" id="ARBA00023004"/>
    </source>
</evidence>
<evidence type="ECO:0000256" key="1">
    <source>
        <dbReference type="ARBA" id="ARBA00004429"/>
    </source>
</evidence>
<dbReference type="EMBL" id="MLIS01000001">
    <property type="protein sequence ID" value="OHU78219.1"/>
    <property type="molecule type" value="Genomic_DNA"/>
</dbReference>
<keyword evidence="5 12" id="KW-0812">Transmembrane</keyword>
<keyword evidence="6" id="KW-0479">Metal-binding</keyword>
<protein>
    <submittedName>
        <fullName evidence="14">Alkane 1-monooxygenase</fullName>
    </submittedName>
</protein>
<dbReference type="GO" id="GO:0005886">
    <property type="term" value="C:plasma membrane"/>
    <property type="evidence" value="ECO:0007669"/>
    <property type="project" value="UniProtKB-SubCell"/>
</dbReference>
<evidence type="ECO:0000256" key="6">
    <source>
        <dbReference type="ARBA" id="ARBA00022723"/>
    </source>
</evidence>
<evidence type="ECO:0000256" key="8">
    <source>
        <dbReference type="ARBA" id="ARBA00023002"/>
    </source>
</evidence>
<dbReference type="Proteomes" id="UP000179441">
    <property type="component" value="Unassembled WGS sequence"/>
</dbReference>
<feature type="transmembrane region" description="Helical" evidence="12">
    <location>
        <begin position="235"/>
        <end position="254"/>
    </location>
</feature>
<proteinExistence type="inferred from homology"/>
<evidence type="ECO:0000256" key="12">
    <source>
        <dbReference type="SAM" id="Phobius"/>
    </source>
</evidence>
<feature type="transmembrane region" description="Helical" evidence="12">
    <location>
        <begin position="260"/>
        <end position="278"/>
    </location>
</feature>
<evidence type="ECO:0000313" key="15">
    <source>
        <dbReference type="Proteomes" id="UP000179441"/>
    </source>
</evidence>
<name>A0A1S1M0R2_MYCCH</name>
<comment type="subcellular location">
    <subcellularLocation>
        <location evidence="1">Cell inner membrane</location>
        <topology evidence="1">Multi-pass membrane protein</topology>
    </subcellularLocation>
</comment>
<dbReference type="InterPro" id="IPR005804">
    <property type="entry name" value="FA_desaturase_dom"/>
</dbReference>
<sequence>MSFDSRERRPACDPTGSWRDPKRILWLLGLIVPGLVALSWLLVKISGVTLFWWLGPILVFVIIPICDEIAGSDRENPPEAVLEWLEHDLFYRIATYLYLPNQYLSLILACWFWSGGGWLTMTWIDKTGLMLTVGTIGGIGINTAHELGHKRVNTEKWLSKIALAQTGYGHFFIEHNRGHHARVATPEDPATSRFGESLYRFIPRSVSGSLRSAWAIESGRYKRMGRSRWSLGNDILNAWLMTVVLFAVLLLWFGPVVTPWLIGQAIFGFCLLESVNYLEHYGLRRQKLTDGRYERVRPSHSWNSNTVIANVFLFHLQRHSDHHAHPVRRYQVLRHTEEAPQLPRGYGTMLLLAMFPPVWRKVMDPRVLRHYNGNIELVGLPPRSRR</sequence>
<keyword evidence="8" id="KW-0560">Oxidoreductase</keyword>
<feature type="transmembrane region" description="Helical" evidence="12">
    <location>
        <begin position="50"/>
        <end position="70"/>
    </location>
</feature>
<keyword evidence="15" id="KW-1185">Reference proteome</keyword>
<keyword evidence="9" id="KW-0408">Iron</keyword>
<feature type="transmembrane region" description="Helical" evidence="12">
    <location>
        <begin position="90"/>
        <end position="113"/>
    </location>
</feature>
<keyword evidence="3" id="KW-1003">Cell membrane</keyword>
<evidence type="ECO:0000256" key="2">
    <source>
        <dbReference type="ARBA" id="ARBA00010823"/>
    </source>
</evidence>
<dbReference type="Pfam" id="PF00487">
    <property type="entry name" value="FA_desaturase"/>
    <property type="match status" value="1"/>
</dbReference>
<keyword evidence="7 12" id="KW-1133">Transmembrane helix</keyword>
<comment type="caution">
    <text evidence="14">The sequence shown here is derived from an EMBL/GenBank/DDBJ whole genome shotgun (WGS) entry which is preliminary data.</text>
</comment>
<organism evidence="14 15">
    <name type="scientific">Mycobacteroides chelonae</name>
    <name type="common">Mycobacterium chelonae</name>
    <dbReference type="NCBI Taxonomy" id="1774"/>
    <lineage>
        <taxon>Bacteria</taxon>
        <taxon>Bacillati</taxon>
        <taxon>Actinomycetota</taxon>
        <taxon>Actinomycetes</taxon>
        <taxon>Mycobacteriales</taxon>
        <taxon>Mycobacteriaceae</taxon>
        <taxon>Mycobacteroides</taxon>
    </lineage>
</organism>
<feature type="domain" description="Fatty acid desaturase" evidence="13">
    <location>
        <begin position="129"/>
        <end position="348"/>
    </location>
</feature>
<dbReference type="GO" id="GO:0006629">
    <property type="term" value="P:lipid metabolic process"/>
    <property type="evidence" value="ECO:0007669"/>
    <property type="project" value="InterPro"/>
</dbReference>
<feature type="transmembrane region" description="Helical" evidence="12">
    <location>
        <begin position="24"/>
        <end position="43"/>
    </location>
</feature>
<keyword evidence="4" id="KW-0997">Cell inner membrane</keyword>
<evidence type="ECO:0000313" key="14">
    <source>
        <dbReference type="EMBL" id="OHU78219.1"/>
    </source>
</evidence>
<evidence type="ECO:0000259" key="13">
    <source>
        <dbReference type="Pfam" id="PF00487"/>
    </source>
</evidence>
<dbReference type="GO" id="GO:0004497">
    <property type="term" value="F:monooxygenase activity"/>
    <property type="evidence" value="ECO:0007669"/>
    <property type="project" value="UniProtKB-KW"/>
</dbReference>
<evidence type="ECO:0000256" key="4">
    <source>
        <dbReference type="ARBA" id="ARBA00022519"/>
    </source>
</evidence>
<dbReference type="AlphaFoldDB" id="A0A1S1M0R2"/>
<dbReference type="PANTHER" id="PTHR38674">
    <property type="entry name" value="ALKANE 1-MONOOXYGENASE 1"/>
    <property type="match status" value="1"/>
</dbReference>
<reference evidence="14 15" key="1">
    <citation type="submission" date="2016-10" db="EMBL/GenBank/DDBJ databases">
        <title>Evaluation of Human, Veterinary and Environmental Mycobacterium chelonae Isolates by Core Genome Phylogenomic Analysis, Targeted Gene Comparison, and Anti-microbial Susceptibility Patterns: A Tale of Mistaken Identities.</title>
        <authorList>
            <person name="Fogelson S.B."/>
            <person name="Camus A.C."/>
            <person name="Lorenz W."/>
            <person name="Vasireddy R."/>
            <person name="Vasireddy S."/>
            <person name="Smith T."/>
            <person name="Brown-Elliott B.A."/>
            <person name="Wallace R.J.Jr."/>
            <person name="Hasan N.A."/>
            <person name="Reischl U."/>
            <person name="Sanchez S."/>
        </authorList>
    </citation>
    <scope>NUCLEOTIDE SEQUENCE [LARGE SCALE GENOMIC DNA]</scope>
    <source>
        <strain evidence="14 15">15518</strain>
    </source>
</reference>
<dbReference type="CDD" id="cd03512">
    <property type="entry name" value="Alkane-hydroxylase"/>
    <property type="match status" value="1"/>
</dbReference>
<gene>
    <name evidence="14" type="ORF">BKG84_07265</name>
</gene>
<keyword evidence="11 12" id="KW-0472">Membrane</keyword>
<dbReference type="InterPro" id="IPR033885">
    <property type="entry name" value="AlkB/XylM"/>
</dbReference>
<dbReference type="GO" id="GO:0046872">
    <property type="term" value="F:metal ion binding"/>
    <property type="evidence" value="ECO:0007669"/>
    <property type="project" value="UniProtKB-KW"/>
</dbReference>
<evidence type="ECO:0000256" key="10">
    <source>
        <dbReference type="ARBA" id="ARBA00023033"/>
    </source>
</evidence>
<dbReference type="PANTHER" id="PTHR38674:SF1">
    <property type="entry name" value="ALKANE 1-MONOOXYGENASE 1"/>
    <property type="match status" value="1"/>
</dbReference>
<evidence type="ECO:0000256" key="7">
    <source>
        <dbReference type="ARBA" id="ARBA00022989"/>
    </source>
</evidence>
<accession>A0A1S1M0R2</accession>